<dbReference type="EnsemblBacteria" id="CAD74276">
    <property type="protein sequence ID" value="CAD74276"/>
    <property type="gene ID" value="RB5502"/>
</dbReference>
<organism evidence="2 3">
    <name type="scientific">Rhodopirellula baltica (strain DSM 10527 / NCIMB 13988 / SH1)</name>
    <dbReference type="NCBI Taxonomy" id="243090"/>
    <lineage>
        <taxon>Bacteria</taxon>
        <taxon>Pseudomonadati</taxon>
        <taxon>Planctomycetota</taxon>
        <taxon>Planctomycetia</taxon>
        <taxon>Pirellulales</taxon>
        <taxon>Pirellulaceae</taxon>
        <taxon>Rhodopirellula</taxon>
    </lineage>
</organism>
<keyword evidence="3" id="KW-1185">Reference proteome</keyword>
<feature type="transmembrane region" description="Helical" evidence="1">
    <location>
        <begin position="104"/>
        <end position="126"/>
    </location>
</feature>
<keyword evidence="1" id="KW-0472">Membrane</keyword>
<evidence type="ECO:0000313" key="3">
    <source>
        <dbReference type="Proteomes" id="UP000001025"/>
    </source>
</evidence>
<protein>
    <submittedName>
        <fullName evidence="2">Uncharacterized protein</fullName>
    </submittedName>
</protein>
<dbReference type="AlphaFoldDB" id="Q7URR2"/>
<accession>Q7URR2</accession>
<dbReference type="InParanoid" id="Q7URR2"/>
<feature type="transmembrane region" description="Helical" evidence="1">
    <location>
        <begin position="37"/>
        <end position="59"/>
    </location>
</feature>
<sequence>MVNLRLVAFLPAAELEESVEADLLVVVDFFLADFFGAASFALLLGLALLPDFFAGAFLVVDVLEDFSPADLVVSVDLDAVFEADVLLDFFAVPDVELLAVLEDLSVVAFFLVDLELAAALASAFFASAAKRACDSAACSAADFC</sequence>
<proteinExistence type="predicted"/>
<dbReference type="EMBL" id="BX294142">
    <property type="protein sequence ID" value="CAD74276.1"/>
    <property type="molecule type" value="Genomic_DNA"/>
</dbReference>
<dbReference type="HOGENOM" id="CLU_1794953_0_0_0"/>
<dbReference type="Proteomes" id="UP000001025">
    <property type="component" value="Chromosome"/>
</dbReference>
<dbReference type="KEGG" id="rba:RB5502"/>
<evidence type="ECO:0000313" key="2">
    <source>
        <dbReference type="EMBL" id="CAD74276.1"/>
    </source>
</evidence>
<evidence type="ECO:0000256" key="1">
    <source>
        <dbReference type="SAM" id="Phobius"/>
    </source>
</evidence>
<keyword evidence="1" id="KW-0812">Transmembrane</keyword>
<name>Q7URR2_RHOBA</name>
<gene>
    <name evidence="2" type="ordered locus">RB5502</name>
</gene>
<keyword evidence="1" id="KW-1133">Transmembrane helix</keyword>
<reference evidence="2 3" key="1">
    <citation type="journal article" date="2003" name="Proc. Natl. Acad. Sci. U.S.A.">
        <title>Complete genome sequence of the marine planctomycete Pirellula sp. strain 1.</title>
        <authorList>
            <person name="Gloeckner F.O."/>
            <person name="Kube M."/>
            <person name="Bauer M."/>
            <person name="Teeling H."/>
            <person name="Lombardot T."/>
            <person name="Ludwig W."/>
            <person name="Gade D."/>
            <person name="Beck A."/>
            <person name="Borzym K."/>
            <person name="Heitmann K."/>
            <person name="Rabus R."/>
            <person name="Schlesner H."/>
            <person name="Amann R."/>
            <person name="Reinhardt R."/>
        </authorList>
    </citation>
    <scope>NUCLEOTIDE SEQUENCE [LARGE SCALE GENOMIC DNA]</scope>
    <source>
        <strain evidence="3">DSM 10527 / NCIMB 13988 / SH1</strain>
    </source>
</reference>